<proteinExistence type="predicted"/>
<evidence type="ECO:0000313" key="4">
    <source>
        <dbReference type="Proteomes" id="UP000288805"/>
    </source>
</evidence>
<accession>A0A438GK45</accession>
<dbReference type="Pfam" id="PF25597">
    <property type="entry name" value="SH3_retrovirus"/>
    <property type="match status" value="1"/>
</dbReference>
<dbReference type="Pfam" id="PF13976">
    <property type="entry name" value="gag_pre-integrs"/>
    <property type="match status" value="1"/>
</dbReference>
<evidence type="ECO:0000259" key="1">
    <source>
        <dbReference type="Pfam" id="PF13976"/>
    </source>
</evidence>
<name>A0A438GK45_VITVI</name>
<evidence type="ECO:0000259" key="2">
    <source>
        <dbReference type="Pfam" id="PF25597"/>
    </source>
</evidence>
<organism evidence="3 4">
    <name type="scientific">Vitis vinifera</name>
    <name type="common">Grape</name>
    <dbReference type="NCBI Taxonomy" id="29760"/>
    <lineage>
        <taxon>Eukaryota</taxon>
        <taxon>Viridiplantae</taxon>
        <taxon>Streptophyta</taxon>
        <taxon>Embryophyta</taxon>
        <taxon>Tracheophyta</taxon>
        <taxon>Spermatophyta</taxon>
        <taxon>Magnoliopsida</taxon>
        <taxon>eudicotyledons</taxon>
        <taxon>Gunneridae</taxon>
        <taxon>Pentapetalae</taxon>
        <taxon>rosids</taxon>
        <taxon>Vitales</taxon>
        <taxon>Vitaceae</taxon>
        <taxon>Viteae</taxon>
        <taxon>Vitis</taxon>
    </lineage>
</organism>
<feature type="domain" description="GAG-pre-integrase" evidence="1">
    <location>
        <begin position="88"/>
        <end position="148"/>
    </location>
</feature>
<feature type="domain" description="Retroviral polymerase SH3-like" evidence="2">
    <location>
        <begin position="153"/>
        <end position="194"/>
    </location>
</feature>
<reference evidence="3 4" key="1">
    <citation type="journal article" date="2018" name="PLoS Genet.">
        <title>Population sequencing reveals clonal diversity and ancestral inbreeding in the grapevine cultivar Chardonnay.</title>
        <authorList>
            <person name="Roach M.J."/>
            <person name="Johnson D.L."/>
            <person name="Bohlmann J."/>
            <person name="van Vuuren H.J."/>
            <person name="Jones S.J."/>
            <person name="Pretorius I.S."/>
            <person name="Schmidt S.A."/>
            <person name="Borneman A.R."/>
        </authorList>
    </citation>
    <scope>NUCLEOTIDE SEQUENCE [LARGE SCALE GENOMIC DNA]</scope>
    <source>
        <strain evidence="4">cv. Chardonnay</strain>
        <tissue evidence="3">Leaf</tissue>
    </source>
</reference>
<dbReference type="InterPro" id="IPR025724">
    <property type="entry name" value="GAG-pre-integrase_dom"/>
</dbReference>
<comment type="caution">
    <text evidence="3">The sequence shown here is derived from an EMBL/GenBank/DDBJ whole genome shotgun (WGS) entry which is preliminary data.</text>
</comment>
<dbReference type="InterPro" id="IPR057670">
    <property type="entry name" value="SH3_retrovirus"/>
</dbReference>
<gene>
    <name evidence="3" type="ORF">CK203_061227</name>
</gene>
<sequence length="207" mass="23774">MVGSVAFGNGNLAKVKDRGGIVTLGWPKLDEVLYVEGLKENLISISQMCEKDHKLNFHQDLYKVINKKGKVVIIGHRTLDNCYATNSIFRTPLMYSRAKPDSTKLWHKRLGHINYRDLVHLVNTERVRDIPRLSGEPKPICDECMKGKKIKSSHKRYFLGYSTMSKVYRVYNQNSQVIQESSNVVINDTGYDQNIIDNQISTQEQTR</sequence>
<evidence type="ECO:0000313" key="3">
    <source>
        <dbReference type="EMBL" id="RVW72552.1"/>
    </source>
</evidence>
<protein>
    <submittedName>
        <fullName evidence="3">Uncharacterized protein</fullName>
    </submittedName>
</protein>
<dbReference type="Proteomes" id="UP000288805">
    <property type="component" value="Unassembled WGS sequence"/>
</dbReference>
<dbReference type="EMBL" id="QGNW01000412">
    <property type="protein sequence ID" value="RVW72552.1"/>
    <property type="molecule type" value="Genomic_DNA"/>
</dbReference>
<dbReference type="AlphaFoldDB" id="A0A438GK45"/>